<evidence type="ECO:0000313" key="2">
    <source>
        <dbReference type="Proteomes" id="UP000001844"/>
    </source>
</evidence>
<dbReference type="KEGG" id="nhl:Nhal_1983"/>
<organism evidence="1 2">
    <name type="scientific">Nitrosococcus halophilus (strain Nc4)</name>
    <dbReference type="NCBI Taxonomy" id="472759"/>
    <lineage>
        <taxon>Bacteria</taxon>
        <taxon>Pseudomonadati</taxon>
        <taxon>Pseudomonadota</taxon>
        <taxon>Gammaproteobacteria</taxon>
        <taxon>Chromatiales</taxon>
        <taxon>Chromatiaceae</taxon>
        <taxon>Nitrosococcus</taxon>
    </lineage>
</organism>
<dbReference type="AlphaFoldDB" id="D5C3W9"/>
<keyword evidence="2" id="KW-1185">Reference proteome</keyword>
<protein>
    <submittedName>
        <fullName evidence="1">Uncharacterized protein</fullName>
    </submittedName>
</protein>
<reference evidence="2" key="1">
    <citation type="submission" date="2010-04" db="EMBL/GenBank/DDBJ databases">
        <title>Complete genome sequence of Nitrosococcus halophilus Nc4, a salt-adapted, aerobic obligate ammonia-oxidizing sulfur purple bacterium.</title>
        <authorList>
            <consortium name="US DOE Joint Genome Institute"/>
            <person name="Campbell M.A."/>
            <person name="Malfatti S.A."/>
            <person name="Chain P.S.G."/>
            <person name="Heidelberg J.F."/>
            <person name="Ward B.B."/>
            <person name="Klotz M.G."/>
        </authorList>
    </citation>
    <scope>NUCLEOTIDE SEQUENCE [LARGE SCALE GENOMIC DNA]</scope>
    <source>
        <strain evidence="2">Nc4</strain>
    </source>
</reference>
<evidence type="ECO:0000313" key="1">
    <source>
        <dbReference type="EMBL" id="ADE15091.1"/>
    </source>
</evidence>
<dbReference type="HOGENOM" id="CLU_2917970_0_0_6"/>
<dbReference type="EMBL" id="CP001798">
    <property type="protein sequence ID" value="ADE15091.1"/>
    <property type="molecule type" value="Genomic_DNA"/>
</dbReference>
<sequence>MPDDSLEEGCLESWLDGNNKDEVFVGELLLWIKHKEKRKGVVGGGLGGSKYPPLGGGLTYP</sequence>
<dbReference type="Proteomes" id="UP000001844">
    <property type="component" value="Chromosome"/>
</dbReference>
<gene>
    <name evidence="1" type="ordered locus">Nhal_1983</name>
</gene>
<name>D5C3W9_NITHN</name>
<dbReference type="STRING" id="472759.Nhal_1983"/>
<accession>D5C3W9</accession>
<proteinExistence type="predicted"/>